<sequence>MDNLLCFEIGEHTLQVSTPSQRIAHWFATAFPAPLSPAMLRARVDLNVSVEDGYGRPFENFHVDISRTFDTIEYRRSDYLLRVDQSYTTATISVYDEIALKHAIMNLYSAFLVHTETGLLVHSSCVVDRGKAFLFSGYSGVGKSTVAWLSRPRPLLSNEATIVKIGDSEASAINSFPFRSEEGLFTGGQYPLEAIHLLHQSANVMRLPISPSAALLQLMDKVFFWPHDPAETAKVLSLTTRLVHQVRTYELHFQKNDSFWREIS</sequence>
<dbReference type="EMBL" id="JBDXSU010000002">
    <property type="protein sequence ID" value="MFB5189242.1"/>
    <property type="molecule type" value="Genomic_DNA"/>
</dbReference>
<keyword evidence="2" id="KW-1185">Reference proteome</keyword>
<dbReference type="RefSeq" id="WP_275472614.1">
    <property type="nucleotide sequence ID" value="NZ_CP162940.1"/>
</dbReference>
<evidence type="ECO:0000313" key="2">
    <source>
        <dbReference type="Proteomes" id="UP001579974"/>
    </source>
</evidence>
<accession>A0ABV5AC94</accession>
<reference evidence="1 2" key="1">
    <citation type="journal article" date="2024" name="Int. J. Mol. Sci.">
        <title>Exploration of Alicyclobacillus spp. Genome in Search of Antibiotic Resistance.</title>
        <authorList>
            <person name="Bucka-Kolendo J."/>
            <person name="Kiousi D.E."/>
            <person name="Dekowska A."/>
            <person name="Mikolajczuk-Szczyrba A."/>
            <person name="Karadedos D.M."/>
            <person name="Michael P."/>
            <person name="Galanis A."/>
            <person name="Sokolowska B."/>
        </authorList>
    </citation>
    <scope>NUCLEOTIDE SEQUENCE [LARGE SCALE GENOMIC DNA]</scope>
    <source>
        <strain evidence="1 2">KKP 3000</strain>
    </source>
</reference>
<gene>
    <name evidence="1" type="ORF">KKP3000_002242</name>
</gene>
<evidence type="ECO:0000313" key="1">
    <source>
        <dbReference type="EMBL" id="MFB5189242.1"/>
    </source>
</evidence>
<organism evidence="1 2">
    <name type="scientific">Alicyclobacillus fastidiosus</name>
    <dbReference type="NCBI Taxonomy" id="392011"/>
    <lineage>
        <taxon>Bacteria</taxon>
        <taxon>Bacillati</taxon>
        <taxon>Bacillota</taxon>
        <taxon>Bacilli</taxon>
        <taxon>Bacillales</taxon>
        <taxon>Alicyclobacillaceae</taxon>
        <taxon>Alicyclobacillus</taxon>
    </lineage>
</organism>
<dbReference type="Proteomes" id="UP001579974">
    <property type="component" value="Unassembled WGS sequence"/>
</dbReference>
<evidence type="ECO:0008006" key="3">
    <source>
        <dbReference type="Google" id="ProtNLM"/>
    </source>
</evidence>
<dbReference type="InterPro" id="IPR027417">
    <property type="entry name" value="P-loop_NTPase"/>
</dbReference>
<comment type="caution">
    <text evidence="1">The sequence shown here is derived from an EMBL/GenBank/DDBJ whole genome shotgun (WGS) entry which is preliminary data.</text>
</comment>
<proteinExistence type="predicted"/>
<protein>
    <recommendedName>
        <fullName evidence="3">HPr kinase</fullName>
    </recommendedName>
</protein>
<dbReference type="Gene3D" id="3.40.50.300">
    <property type="entry name" value="P-loop containing nucleotide triphosphate hydrolases"/>
    <property type="match status" value="1"/>
</dbReference>
<name>A0ABV5AC94_9BACL</name>